<accession>A0A059JAH4</accession>
<feature type="transmembrane region" description="Helical" evidence="6">
    <location>
        <begin position="206"/>
        <end position="225"/>
    </location>
</feature>
<dbReference type="Proteomes" id="UP000024533">
    <property type="component" value="Unassembled WGS sequence"/>
</dbReference>
<dbReference type="PANTHER" id="PTHR46346">
    <property type="entry name" value="PHOSPHATIDYLINOSITOL N-ACETYLGLUCOSAMINYLTRANSFERASE SUBUNIT P"/>
    <property type="match status" value="1"/>
</dbReference>
<comment type="caution">
    <text evidence="8">The sequence shown here is derived from an EMBL/GenBank/DDBJ whole genome shotgun (WGS) entry which is preliminary data.</text>
</comment>
<evidence type="ECO:0000256" key="5">
    <source>
        <dbReference type="SAM" id="MobiDB-lite"/>
    </source>
</evidence>
<evidence type="ECO:0000256" key="2">
    <source>
        <dbReference type="ARBA" id="ARBA00022692"/>
    </source>
</evidence>
<dbReference type="GO" id="GO:0016020">
    <property type="term" value="C:membrane"/>
    <property type="evidence" value="ECO:0007669"/>
    <property type="project" value="UniProtKB-SubCell"/>
</dbReference>
<gene>
    <name evidence="8" type="ORF">H109_03281</name>
</gene>
<proteinExistence type="predicted"/>
<feature type="compositionally biased region" description="Low complexity" evidence="5">
    <location>
        <begin position="150"/>
        <end position="171"/>
    </location>
</feature>
<dbReference type="PANTHER" id="PTHR46346:SF1">
    <property type="entry name" value="PHOSPHATIDYLINOSITOL N-ACETYLGLUCOSAMINYLTRANSFERASE SUBUNIT P"/>
    <property type="match status" value="1"/>
</dbReference>
<keyword evidence="2 6" id="KW-0812">Transmembrane</keyword>
<evidence type="ECO:0000313" key="8">
    <source>
        <dbReference type="EMBL" id="KDB24850.1"/>
    </source>
</evidence>
<dbReference type="EMBL" id="AOKY01000238">
    <property type="protein sequence ID" value="KDB24850.1"/>
    <property type="molecule type" value="Genomic_DNA"/>
</dbReference>
<evidence type="ECO:0000313" key="9">
    <source>
        <dbReference type="Proteomes" id="UP000024533"/>
    </source>
</evidence>
<dbReference type="OrthoDB" id="690928at2759"/>
<feature type="region of interest" description="Disordered" evidence="5">
    <location>
        <begin position="138"/>
        <end position="188"/>
    </location>
</feature>
<dbReference type="HOGENOM" id="CLU_038387_0_0_1"/>
<evidence type="ECO:0000256" key="6">
    <source>
        <dbReference type="SAM" id="Phobius"/>
    </source>
</evidence>
<dbReference type="Pfam" id="PF08510">
    <property type="entry name" value="PIG-P"/>
    <property type="match status" value="1"/>
</dbReference>
<keyword evidence="9" id="KW-1185">Reference proteome</keyword>
<organism evidence="8 9">
    <name type="scientific">Trichophyton interdigitale (strain MR816)</name>
    <dbReference type="NCBI Taxonomy" id="1215338"/>
    <lineage>
        <taxon>Eukaryota</taxon>
        <taxon>Fungi</taxon>
        <taxon>Dikarya</taxon>
        <taxon>Ascomycota</taxon>
        <taxon>Pezizomycotina</taxon>
        <taxon>Eurotiomycetes</taxon>
        <taxon>Eurotiomycetidae</taxon>
        <taxon>Onygenales</taxon>
        <taxon>Arthrodermataceae</taxon>
        <taxon>Trichophyton</taxon>
    </lineage>
</organism>
<dbReference type="InterPro" id="IPR052263">
    <property type="entry name" value="GPI_Anchor_Biosynth"/>
</dbReference>
<feature type="compositionally biased region" description="Acidic residues" evidence="5">
    <location>
        <begin position="93"/>
        <end position="116"/>
    </location>
</feature>
<evidence type="ECO:0000259" key="7">
    <source>
        <dbReference type="Pfam" id="PF08510"/>
    </source>
</evidence>
<dbReference type="STRING" id="1215338.A0A059JAH4"/>
<dbReference type="GO" id="GO:0005783">
    <property type="term" value="C:endoplasmic reticulum"/>
    <property type="evidence" value="ECO:0007669"/>
    <property type="project" value="TreeGrafter"/>
</dbReference>
<evidence type="ECO:0000256" key="3">
    <source>
        <dbReference type="ARBA" id="ARBA00022989"/>
    </source>
</evidence>
<feature type="domain" description="PIG-P" evidence="7">
    <location>
        <begin position="203"/>
        <end position="349"/>
    </location>
</feature>
<dbReference type="AlphaFoldDB" id="A0A059JAH4"/>
<feature type="compositionally biased region" description="Pro residues" evidence="5">
    <location>
        <begin position="138"/>
        <end position="149"/>
    </location>
</feature>
<evidence type="ECO:0000256" key="4">
    <source>
        <dbReference type="ARBA" id="ARBA00023136"/>
    </source>
</evidence>
<feature type="transmembrane region" description="Helical" evidence="6">
    <location>
        <begin position="245"/>
        <end position="268"/>
    </location>
</feature>
<dbReference type="GO" id="GO:0006506">
    <property type="term" value="P:GPI anchor biosynthetic process"/>
    <property type="evidence" value="ECO:0007669"/>
    <property type="project" value="TreeGrafter"/>
</dbReference>
<name>A0A059JAH4_TRIIM</name>
<dbReference type="InterPro" id="IPR013717">
    <property type="entry name" value="PIG-P"/>
</dbReference>
<feature type="region of interest" description="Disordered" evidence="5">
    <location>
        <begin position="1"/>
        <end position="116"/>
    </location>
</feature>
<protein>
    <recommendedName>
        <fullName evidence="7">PIG-P domain-containing protein</fullName>
    </recommendedName>
</protein>
<keyword evidence="3 6" id="KW-1133">Transmembrane helix</keyword>
<dbReference type="OMA" id="NRKVNWK"/>
<keyword evidence="4 6" id="KW-0472">Membrane</keyword>
<evidence type="ECO:0000256" key="1">
    <source>
        <dbReference type="ARBA" id="ARBA00004141"/>
    </source>
</evidence>
<reference evidence="8 9" key="1">
    <citation type="submission" date="2014-02" db="EMBL/GenBank/DDBJ databases">
        <title>The Genome Sequence of Trichophyton interdigitale MR816.</title>
        <authorList>
            <consortium name="The Broad Institute Genomics Platform"/>
            <person name="Cuomo C.A."/>
            <person name="White T.C."/>
            <person name="Graser Y."/>
            <person name="Martinez-Rossi N."/>
            <person name="Heitman J."/>
            <person name="Young S.K."/>
            <person name="Zeng Q."/>
            <person name="Gargeya S."/>
            <person name="Abouelleil A."/>
            <person name="Alvarado L."/>
            <person name="Chapman S.B."/>
            <person name="Gainer-Dewar J."/>
            <person name="Goldberg J."/>
            <person name="Griggs A."/>
            <person name="Gujja S."/>
            <person name="Hansen M."/>
            <person name="Howarth C."/>
            <person name="Imamovic A."/>
            <person name="Larimer J."/>
            <person name="Martinez D."/>
            <person name="Murphy C."/>
            <person name="Pearson M.D."/>
            <person name="Persinoti G."/>
            <person name="Poon T."/>
            <person name="Priest M."/>
            <person name="Roberts A.D."/>
            <person name="Saif S."/>
            <person name="Shea T.D."/>
            <person name="Sykes S.N."/>
            <person name="Wortman J."/>
            <person name="Nusbaum C."/>
            <person name="Birren B."/>
        </authorList>
    </citation>
    <scope>NUCLEOTIDE SEQUENCE [LARGE SCALE GENOMIC DNA]</scope>
    <source>
        <strain evidence="8 9">MR816</strain>
    </source>
</reference>
<sequence>MPGAMNRSADECPLSPKSVRSVESSQPFPPLSPDLESLNYIDEEESRPEGDDEDRGDAIDNDDVVINGEEDDEARGTEEAEFLSQYSPQASGSEDEDDEGEDEGEGAESSQEEDNFAIDRPYIRSTVSLPHAFAPPFYNRPPTPLPPSPSLTSLLRPSFSATTSRPTTPDSSDVETPNDTEAAVAKSARNATTVPRASPKVPTYEYYGFVLYLASSLAFLMYLLWSFLPSPFLHNLGIHYYPNRWWSLAIPSFLVMTIIYIYVALAAYNTGYLTLPMNSIENLVDDAANIAVIDSKGRRRPGGSAKMNPDAATAQIMGSQKRIPWDQVWNEGTDAVMDIPIGGVCEVLYGGDDVNESNNRKY</sequence>
<comment type="subcellular location">
    <subcellularLocation>
        <location evidence="1">Membrane</location>
        <topology evidence="1">Multi-pass membrane protein</topology>
    </subcellularLocation>
</comment>
<feature type="compositionally biased region" description="Acidic residues" evidence="5">
    <location>
        <begin position="41"/>
        <end position="73"/>
    </location>
</feature>